<evidence type="ECO:0008006" key="3">
    <source>
        <dbReference type="Google" id="ProtNLM"/>
    </source>
</evidence>
<keyword evidence="2" id="KW-1185">Reference proteome</keyword>
<evidence type="ECO:0000313" key="1">
    <source>
        <dbReference type="EMBL" id="PXX66428.1"/>
    </source>
</evidence>
<accession>A0A318K7A8</accession>
<dbReference type="RefSeq" id="WP_146251069.1">
    <property type="nucleotide sequence ID" value="NZ_QJKF01000003.1"/>
</dbReference>
<gene>
    <name evidence="1" type="ORF">DFR70_103176</name>
</gene>
<dbReference type="AlphaFoldDB" id="A0A318K7A8"/>
<sequence length="102" mass="10954">MDIDVLSKTVQALRGAEQVLTDALTAMSKEGHGDIGTKTLNDAADSFQRRWRFGLERIGESAKVTAEGVGKCRDAYRDVDTALADVLNQVTGVTDGQTRAKA</sequence>
<evidence type="ECO:0000313" key="2">
    <source>
        <dbReference type="Proteomes" id="UP000247569"/>
    </source>
</evidence>
<dbReference type="OrthoDB" id="4551929at2"/>
<organism evidence="1 2">
    <name type="scientific">Nocardia tenerifensis</name>
    <dbReference type="NCBI Taxonomy" id="228006"/>
    <lineage>
        <taxon>Bacteria</taxon>
        <taxon>Bacillati</taxon>
        <taxon>Actinomycetota</taxon>
        <taxon>Actinomycetes</taxon>
        <taxon>Mycobacteriales</taxon>
        <taxon>Nocardiaceae</taxon>
        <taxon>Nocardia</taxon>
    </lineage>
</organism>
<reference evidence="1 2" key="1">
    <citation type="submission" date="2018-05" db="EMBL/GenBank/DDBJ databases">
        <title>Genomic Encyclopedia of Type Strains, Phase IV (KMG-IV): sequencing the most valuable type-strain genomes for metagenomic binning, comparative biology and taxonomic classification.</title>
        <authorList>
            <person name="Goeker M."/>
        </authorList>
    </citation>
    <scope>NUCLEOTIDE SEQUENCE [LARGE SCALE GENOMIC DNA]</scope>
    <source>
        <strain evidence="1 2">DSM 44704</strain>
    </source>
</reference>
<proteinExistence type="predicted"/>
<dbReference type="Proteomes" id="UP000247569">
    <property type="component" value="Unassembled WGS sequence"/>
</dbReference>
<name>A0A318K7A8_9NOCA</name>
<protein>
    <recommendedName>
        <fullName evidence="3">Excreted virulence factor EspC (Type VII ESX diderm)</fullName>
    </recommendedName>
</protein>
<comment type="caution">
    <text evidence="1">The sequence shown here is derived from an EMBL/GenBank/DDBJ whole genome shotgun (WGS) entry which is preliminary data.</text>
</comment>
<dbReference type="EMBL" id="QJKF01000003">
    <property type="protein sequence ID" value="PXX66428.1"/>
    <property type="molecule type" value="Genomic_DNA"/>
</dbReference>